<sequence>MKTASILVSTLACANTALAAPAQETYYKLVASAPGKTIHNKRLKPSAELWYIGKKADSNCGDVAPAVTVTASGYLDFYANGRQNQQYSYVDVSGAGKGLFGFTLPNKPAAQWDEVNVFTLISSEQNHFKLVYDKDGFNWLACPSDIGDMYTIYPKKAYDRHVPISECISFQIRAEKVETPERSASTIE</sequence>
<dbReference type="Proteomes" id="UP000572817">
    <property type="component" value="Unassembled WGS sequence"/>
</dbReference>
<name>A0A8H4IK31_9PEZI</name>
<protein>
    <recommendedName>
        <fullName evidence="4">Cell wall protein</fullName>
    </recommendedName>
</protein>
<feature type="signal peptide" evidence="1">
    <location>
        <begin position="1"/>
        <end position="19"/>
    </location>
</feature>
<accession>A0A8H4IK31</accession>
<evidence type="ECO:0000313" key="2">
    <source>
        <dbReference type="EMBL" id="KAF4302642.1"/>
    </source>
</evidence>
<dbReference type="AlphaFoldDB" id="A0A8H4IK31"/>
<feature type="chain" id="PRO_5034379826" description="Cell wall protein" evidence="1">
    <location>
        <begin position="20"/>
        <end position="188"/>
    </location>
</feature>
<comment type="caution">
    <text evidence="2">The sequence shown here is derived from an EMBL/GenBank/DDBJ whole genome shotgun (WGS) entry which is preliminary data.</text>
</comment>
<organism evidence="2 3">
    <name type="scientific">Botryosphaeria dothidea</name>
    <dbReference type="NCBI Taxonomy" id="55169"/>
    <lineage>
        <taxon>Eukaryota</taxon>
        <taxon>Fungi</taxon>
        <taxon>Dikarya</taxon>
        <taxon>Ascomycota</taxon>
        <taxon>Pezizomycotina</taxon>
        <taxon>Dothideomycetes</taxon>
        <taxon>Dothideomycetes incertae sedis</taxon>
        <taxon>Botryosphaeriales</taxon>
        <taxon>Botryosphaeriaceae</taxon>
        <taxon>Botryosphaeria</taxon>
    </lineage>
</organism>
<keyword evidence="1" id="KW-0732">Signal</keyword>
<dbReference type="EMBL" id="WWBZ02000065">
    <property type="protein sequence ID" value="KAF4302642.1"/>
    <property type="molecule type" value="Genomic_DNA"/>
</dbReference>
<evidence type="ECO:0008006" key="4">
    <source>
        <dbReference type="Google" id="ProtNLM"/>
    </source>
</evidence>
<reference evidence="2" key="1">
    <citation type="submission" date="2020-04" db="EMBL/GenBank/DDBJ databases">
        <title>Genome Assembly and Annotation of Botryosphaeria dothidea sdau 11-99, a Latent Pathogen of Apple Fruit Ring Rot in China.</title>
        <authorList>
            <person name="Yu C."/>
            <person name="Diao Y."/>
            <person name="Lu Q."/>
            <person name="Zhao J."/>
            <person name="Cui S."/>
            <person name="Peng C."/>
            <person name="He B."/>
            <person name="Liu H."/>
        </authorList>
    </citation>
    <scope>NUCLEOTIDE SEQUENCE [LARGE SCALE GENOMIC DNA]</scope>
    <source>
        <strain evidence="2">Sdau11-99</strain>
    </source>
</reference>
<evidence type="ECO:0000256" key="1">
    <source>
        <dbReference type="SAM" id="SignalP"/>
    </source>
</evidence>
<evidence type="ECO:0000313" key="3">
    <source>
        <dbReference type="Proteomes" id="UP000572817"/>
    </source>
</evidence>
<dbReference type="OrthoDB" id="3905572at2759"/>
<keyword evidence="3" id="KW-1185">Reference proteome</keyword>
<gene>
    <name evidence="2" type="ORF">GTA08_BOTSDO14264</name>
</gene>
<proteinExistence type="predicted"/>